<protein>
    <submittedName>
        <fullName evidence="4">Uncharacterized protein</fullName>
    </submittedName>
</protein>
<evidence type="ECO:0000256" key="1">
    <source>
        <dbReference type="SAM" id="MobiDB-lite"/>
    </source>
</evidence>
<feature type="region of interest" description="Disordered" evidence="1">
    <location>
        <begin position="159"/>
        <end position="203"/>
    </location>
</feature>
<evidence type="ECO:0000313" key="5">
    <source>
        <dbReference type="Proteomes" id="UP000700596"/>
    </source>
</evidence>
<dbReference type="AlphaFoldDB" id="A0A9P9DYR8"/>
<keyword evidence="2" id="KW-0472">Membrane</keyword>
<sequence>MNLLILPLTLFLSSLSIVASNPVSPTITPAPHVARQVEWETRPVWVGYYWNATSSSSIIRSMTCWDGWKWTTSSSYAACCSTATSGFDCKARIATACLGGDKILFANGATASCPTSAPCNEWSVFPASTAQSSDYLRWMDCRPEQKVYSFFKQMPQEVRASTTSSPTTASSSQPHELSSVTSKTAQTSGSTISSTPPPATSGSQSQAWIAGVVVGAIGLIAVAGLVFWIFRIKKRNKANEASQNVPKTEQTYHQHSHPHQPLVDQYGNPTNLPPYTSPDGNMYRPMPLLKQPSETNPVMVELPTQREPSELPVLASPTTAGPPEGSSKPT</sequence>
<keyword evidence="2" id="KW-1133">Transmembrane helix</keyword>
<feature type="compositionally biased region" description="Low complexity" evidence="1">
    <location>
        <begin position="160"/>
        <end position="172"/>
    </location>
</feature>
<feature type="transmembrane region" description="Helical" evidence="2">
    <location>
        <begin position="207"/>
        <end position="230"/>
    </location>
</feature>
<accession>A0A9P9DYR8</accession>
<evidence type="ECO:0000256" key="3">
    <source>
        <dbReference type="SAM" id="SignalP"/>
    </source>
</evidence>
<feature type="chain" id="PRO_5040346977" evidence="3">
    <location>
        <begin position="21"/>
        <end position="330"/>
    </location>
</feature>
<dbReference type="EMBL" id="JAGMWT010000006">
    <property type="protein sequence ID" value="KAH7126926.1"/>
    <property type="molecule type" value="Genomic_DNA"/>
</dbReference>
<feature type="region of interest" description="Disordered" evidence="1">
    <location>
        <begin position="290"/>
        <end position="330"/>
    </location>
</feature>
<keyword evidence="2" id="KW-0812">Transmembrane</keyword>
<feature type="compositionally biased region" description="Low complexity" evidence="1">
    <location>
        <begin position="186"/>
        <end position="203"/>
    </location>
</feature>
<feature type="compositionally biased region" description="Polar residues" evidence="1">
    <location>
        <begin position="173"/>
        <end position="185"/>
    </location>
</feature>
<proteinExistence type="predicted"/>
<dbReference type="Proteomes" id="UP000700596">
    <property type="component" value="Unassembled WGS sequence"/>
</dbReference>
<name>A0A9P9DYR8_9PLEO</name>
<gene>
    <name evidence="4" type="ORF">B0J11DRAFT_289750</name>
</gene>
<feature type="signal peptide" evidence="3">
    <location>
        <begin position="1"/>
        <end position="20"/>
    </location>
</feature>
<evidence type="ECO:0000256" key="2">
    <source>
        <dbReference type="SAM" id="Phobius"/>
    </source>
</evidence>
<dbReference type="CDD" id="cd12087">
    <property type="entry name" value="TM_EGFR-like"/>
    <property type="match status" value="1"/>
</dbReference>
<keyword evidence="3" id="KW-0732">Signal</keyword>
<organism evidence="4 5">
    <name type="scientific">Dendryphion nanum</name>
    <dbReference type="NCBI Taxonomy" id="256645"/>
    <lineage>
        <taxon>Eukaryota</taxon>
        <taxon>Fungi</taxon>
        <taxon>Dikarya</taxon>
        <taxon>Ascomycota</taxon>
        <taxon>Pezizomycotina</taxon>
        <taxon>Dothideomycetes</taxon>
        <taxon>Pleosporomycetidae</taxon>
        <taxon>Pleosporales</taxon>
        <taxon>Torulaceae</taxon>
        <taxon>Dendryphion</taxon>
    </lineage>
</organism>
<evidence type="ECO:0000313" key="4">
    <source>
        <dbReference type="EMBL" id="KAH7126926.1"/>
    </source>
</evidence>
<comment type="caution">
    <text evidence="4">The sequence shown here is derived from an EMBL/GenBank/DDBJ whole genome shotgun (WGS) entry which is preliminary data.</text>
</comment>
<keyword evidence="5" id="KW-1185">Reference proteome</keyword>
<reference evidence="4" key="1">
    <citation type="journal article" date="2021" name="Nat. Commun.">
        <title>Genetic determinants of endophytism in the Arabidopsis root mycobiome.</title>
        <authorList>
            <person name="Mesny F."/>
            <person name="Miyauchi S."/>
            <person name="Thiergart T."/>
            <person name="Pickel B."/>
            <person name="Atanasova L."/>
            <person name="Karlsson M."/>
            <person name="Huettel B."/>
            <person name="Barry K.W."/>
            <person name="Haridas S."/>
            <person name="Chen C."/>
            <person name="Bauer D."/>
            <person name="Andreopoulos W."/>
            <person name="Pangilinan J."/>
            <person name="LaButti K."/>
            <person name="Riley R."/>
            <person name="Lipzen A."/>
            <person name="Clum A."/>
            <person name="Drula E."/>
            <person name="Henrissat B."/>
            <person name="Kohler A."/>
            <person name="Grigoriev I.V."/>
            <person name="Martin F.M."/>
            <person name="Hacquard S."/>
        </authorList>
    </citation>
    <scope>NUCLEOTIDE SEQUENCE</scope>
    <source>
        <strain evidence="4">MPI-CAGE-CH-0243</strain>
    </source>
</reference>